<organism evidence="3 4">
    <name type="scientific">Nannochloropsis salina CCMP1776</name>
    <dbReference type="NCBI Taxonomy" id="1027361"/>
    <lineage>
        <taxon>Eukaryota</taxon>
        <taxon>Sar</taxon>
        <taxon>Stramenopiles</taxon>
        <taxon>Ochrophyta</taxon>
        <taxon>Eustigmatophyceae</taxon>
        <taxon>Eustigmatales</taxon>
        <taxon>Monodopsidaceae</taxon>
        <taxon>Microchloropsis</taxon>
        <taxon>Microchloropsis salina</taxon>
    </lineage>
</organism>
<evidence type="ECO:0000313" key="4">
    <source>
        <dbReference type="Proteomes" id="UP000355283"/>
    </source>
</evidence>
<evidence type="ECO:0000256" key="2">
    <source>
        <dbReference type="SAM" id="MobiDB-lite"/>
    </source>
</evidence>
<keyword evidence="1" id="KW-0647">Proteasome</keyword>
<proteinExistence type="predicted"/>
<dbReference type="Pfam" id="PF00227">
    <property type="entry name" value="Proteasome"/>
    <property type="match status" value="1"/>
</dbReference>
<dbReference type="SUPFAM" id="SSF56235">
    <property type="entry name" value="N-terminal nucleophile aminohydrolases (Ntn hydrolases)"/>
    <property type="match status" value="1"/>
</dbReference>
<sequence>MRRIATSSEVLTPASGMLTRLEIYGISINLPKVLPLVLVNLIWSSGTFAESFSPISPLTRFDAKGHLPQSDAAARAVSRGAPLIALSLGEAILLVAPSERQPLSLVEGGGLPKLWRLTKGICLSHVGLRQDSRTLLLAAQQAAADHDNRFGEDIPVAEVVEVIAAKQQEATMQGRRRPYGSSILIAGLLEETPDPSTKSNKQLFPRIYKTDPSGTFTLWKACAIGRGAETAMTVLEEKYEPDMDLRDALKLSLDCCRALLKNGGVRGEDVNNGKEDKTEVERSQQDGSEETGAAREEKEDRARVGVDVALVSSEGVALWESISPMEGILELVNRSDANAALASSKEK</sequence>
<dbReference type="Proteomes" id="UP000355283">
    <property type="component" value="Unassembled WGS sequence"/>
</dbReference>
<dbReference type="GO" id="GO:0051603">
    <property type="term" value="P:proteolysis involved in protein catabolic process"/>
    <property type="evidence" value="ECO:0007669"/>
    <property type="project" value="InterPro"/>
</dbReference>
<accession>A0A4D9DFX0</accession>
<evidence type="ECO:0000313" key="3">
    <source>
        <dbReference type="EMBL" id="TFJ87678.1"/>
    </source>
</evidence>
<dbReference type="InterPro" id="IPR029055">
    <property type="entry name" value="Ntn_hydrolases_N"/>
</dbReference>
<name>A0A4D9DFX0_9STRA</name>
<dbReference type="AlphaFoldDB" id="A0A4D9DFX0"/>
<feature type="compositionally biased region" description="Basic and acidic residues" evidence="2">
    <location>
        <begin position="292"/>
        <end position="304"/>
    </location>
</feature>
<dbReference type="PANTHER" id="PTHR11599">
    <property type="entry name" value="PROTEASOME SUBUNIT ALPHA/BETA"/>
    <property type="match status" value="1"/>
</dbReference>
<keyword evidence="4" id="KW-1185">Reference proteome</keyword>
<feature type="compositionally biased region" description="Basic and acidic residues" evidence="2">
    <location>
        <begin position="266"/>
        <end position="284"/>
    </location>
</feature>
<comment type="caution">
    <text evidence="3">The sequence shown here is derived from an EMBL/GenBank/DDBJ whole genome shotgun (WGS) entry which is preliminary data.</text>
</comment>
<gene>
    <name evidence="3" type="ORF">NSK_001028</name>
</gene>
<evidence type="ECO:0000256" key="1">
    <source>
        <dbReference type="ARBA" id="ARBA00022942"/>
    </source>
</evidence>
<dbReference type="EMBL" id="SDOX01000005">
    <property type="protein sequence ID" value="TFJ87678.1"/>
    <property type="molecule type" value="Genomic_DNA"/>
</dbReference>
<dbReference type="GO" id="GO:0005839">
    <property type="term" value="C:proteasome core complex"/>
    <property type="evidence" value="ECO:0007669"/>
    <property type="project" value="InterPro"/>
</dbReference>
<feature type="region of interest" description="Disordered" evidence="2">
    <location>
        <begin position="266"/>
        <end position="304"/>
    </location>
</feature>
<protein>
    <recommendedName>
        <fullName evidence="5">Proteasome alpha-type subunits domain-containing protein</fullName>
    </recommendedName>
</protein>
<evidence type="ECO:0008006" key="5">
    <source>
        <dbReference type="Google" id="ProtNLM"/>
    </source>
</evidence>
<dbReference type="InterPro" id="IPR050115">
    <property type="entry name" value="Proteasome_alpha"/>
</dbReference>
<dbReference type="InterPro" id="IPR001353">
    <property type="entry name" value="Proteasome_sua/b"/>
</dbReference>
<reference evidence="3 4" key="1">
    <citation type="submission" date="2019-01" db="EMBL/GenBank/DDBJ databases">
        <title>Nuclear Genome Assembly of the Microalgal Biofuel strain Nannochloropsis salina CCMP1776.</title>
        <authorList>
            <person name="Hovde B."/>
        </authorList>
    </citation>
    <scope>NUCLEOTIDE SEQUENCE [LARGE SCALE GENOMIC DNA]</scope>
    <source>
        <strain evidence="3 4">CCMP1776</strain>
    </source>
</reference>
<dbReference type="Gene3D" id="3.60.20.10">
    <property type="entry name" value="Glutamine Phosphoribosylpyrophosphate, subunit 1, domain 1"/>
    <property type="match status" value="1"/>
</dbReference>
<dbReference type="OrthoDB" id="431557at2759"/>